<reference evidence="1" key="1">
    <citation type="submission" date="2022-07" db="EMBL/GenBank/DDBJ databases">
        <title>Isolation, identification, and degradation of a PFOSA degrading strain from sewage treatment plant.</title>
        <authorList>
            <person name="Zhang L."/>
            <person name="Huo Y."/>
        </authorList>
    </citation>
    <scope>NUCLEOTIDE SEQUENCE</scope>
    <source>
        <strain evidence="1">C1</strain>
    </source>
</reference>
<protein>
    <recommendedName>
        <fullName evidence="3">Lipoprotein</fullName>
    </recommendedName>
</protein>
<accession>A0ABY5IMK8</accession>
<dbReference type="Proteomes" id="UP001059844">
    <property type="component" value="Chromosome"/>
</dbReference>
<evidence type="ECO:0000313" key="2">
    <source>
        <dbReference type="Proteomes" id="UP001059844"/>
    </source>
</evidence>
<sequence length="167" mass="19086">MKTKLLHYALCMLLTVACQEKELLLNQEPEYKPAGIMTTPSSVAIINEPDTGWDGDYCATISINDLEEKSISSENLIIKVAKGYLKEIKNEDRTVIQDFKDVFFNEDGYTEFQTHGKEYRINIKASQEDCFSGELKGFSVQCNGKTQKGKRCKNKTLSGKYCWHHRE</sequence>
<proteinExistence type="predicted"/>
<gene>
    <name evidence="1" type="ORF">NOX80_09460</name>
</gene>
<name>A0ABY5IMK8_9FLAO</name>
<dbReference type="RefSeq" id="WP_256549527.1">
    <property type="nucleotide sequence ID" value="NZ_CP101751.1"/>
</dbReference>
<keyword evidence="2" id="KW-1185">Reference proteome</keyword>
<organism evidence="1 2">
    <name type="scientific">Flavobacterium cerinum</name>
    <dbReference type="NCBI Taxonomy" id="2502784"/>
    <lineage>
        <taxon>Bacteria</taxon>
        <taxon>Pseudomonadati</taxon>
        <taxon>Bacteroidota</taxon>
        <taxon>Flavobacteriia</taxon>
        <taxon>Flavobacteriales</taxon>
        <taxon>Flavobacteriaceae</taxon>
        <taxon>Flavobacterium</taxon>
    </lineage>
</organism>
<dbReference type="EMBL" id="CP101751">
    <property type="protein sequence ID" value="UUC43859.1"/>
    <property type="molecule type" value="Genomic_DNA"/>
</dbReference>
<evidence type="ECO:0000313" key="1">
    <source>
        <dbReference type="EMBL" id="UUC43859.1"/>
    </source>
</evidence>
<dbReference type="PROSITE" id="PS51257">
    <property type="entry name" value="PROKAR_LIPOPROTEIN"/>
    <property type="match status" value="1"/>
</dbReference>
<evidence type="ECO:0008006" key="3">
    <source>
        <dbReference type="Google" id="ProtNLM"/>
    </source>
</evidence>